<organism evidence="1 2">
    <name type="scientific">Bradyrhizobium archetypum</name>
    <dbReference type="NCBI Taxonomy" id="2721160"/>
    <lineage>
        <taxon>Bacteria</taxon>
        <taxon>Pseudomonadati</taxon>
        <taxon>Pseudomonadota</taxon>
        <taxon>Alphaproteobacteria</taxon>
        <taxon>Hyphomicrobiales</taxon>
        <taxon>Nitrobacteraceae</taxon>
        <taxon>Bradyrhizobium</taxon>
    </lineage>
</organism>
<name>A0A7Y4M204_9BRAD</name>
<proteinExistence type="predicted"/>
<dbReference type="Proteomes" id="UP000528734">
    <property type="component" value="Unassembled WGS sequence"/>
</dbReference>
<accession>A0A7Y4M204</accession>
<dbReference type="GO" id="GO:0016787">
    <property type="term" value="F:hydrolase activity"/>
    <property type="evidence" value="ECO:0007669"/>
    <property type="project" value="UniProtKB-KW"/>
</dbReference>
<dbReference type="InterPro" id="IPR029058">
    <property type="entry name" value="AB_hydrolase_fold"/>
</dbReference>
<dbReference type="SUPFAM" id="SSF53474">
    <property type="entry name" value="alpha/beta-Hydrolases"/>
    <property type="match status" value="1"/>
</dbReference>
<comment type="caution">
    <text evidence="1">The sequence shown here is derived from an EMBL/GenBank/DDBJ whole genome shotgun (WGS) entry which is preliminary data.</text>
</comment>
<gene>
    <name evidence="1" type="ORF">HCN50_11795</name>
</gene>
<reference evidence="1 2" key="1">
    <citation type="submission" date="2020-03" db="EMBL/GenBank/DDBJ databases">
        <title>Bradyrhizobium diversity isolated from nodules of Muelleranthus trifoliolatus.</title>
        <authorList>
            <person name="Klepa M."/>
            <person name="Helene L."/>
            <person name="Hungria M."/>
        </authorList>
    </citation>
    <scope>NUCLEOTIDE SEQUENCE [LARGE SCALE GENOMIC DNA]</scope>
    <source>
        <strain evidence="1 2">WSM 1744</strain>
    </source>
</reference>
<protein>
    <submittedName>
        <fullName evidence="1">Alpha/beta hydrolase</fullName>
    </submittedName>
</protein>
<evidence type="ECO:0000313" key="2">
    <source>
        <dbReference type="Proteomes" id="UP000528734"/>
    </source>
</evidence>
<dbReference type="EMBL" id="JAAVLW010000003">
    <property type="protein sequence ID" value="NOJ46919.1"/>
    <property type="molecule type" value="Genomic_DNA"/>
</dbReference>
<keyword evidence="2" id="KW-1185">Reference proteome</keyword>
<evidence type="ECO:0000313" key="1">
    <source>
        <dbReference type="EMBL" id="NOJ46919.1"/>
    </source>
</evidence>
<dbReference type="Gene3D" id="3.40.50.1820">
    <property type="entry name" value="alpha/beta hydrolase"/>
    <property type="match status" value="1"/>
</dbReference>
<keyword evidence="1" id="KW-0378">Hydrolase</keyword>
<sequence length="77" mass="8222">MAGRAVHKSRGPCIRCPTLVLGGEGDPMHPIESQADIAAALPPHLVQFERFADCGHGVVPDAPERALALIRNFILRG</sequence>
<dbReference type="AlphaFoldDB" id="A0A7Y4M204"/>